<keyword evidence="3 4" id="KW-0234">DNA repair</keyword>
<dbReference type="Pfam" id="PF08676">
    <property type="entry name" value="MutL_C"/>
    <property type="match status" value="1"/>
</dbReference>
<comment type="function">
    <text evidence="4">This protein is involved in the repair of mismatches in DNA. It is required for dam-dependent methyl-directed DNA mismatch repair. May act as a 'molecular matchmaker', a protein that promotes the formation of a stable complex between two or more DNA-binding proteins in an ATP-dependent manner without itself being part of a final effector complex.</text>
</comment>
<dbReference type="GO" id="GO:0140664">
    <property type="term" value="F:ATP-dependent DNA damage sensor activity"/>
    <property type="evidence" value="ECO:0007669"/>
    <property type="project" value="InterPro"/>
</dbReference>
<sequence length="577" mass="64975">MASTIQALPSEVVHLITASEVIDSFAAVVRELIENSLDAGATRIVVSLYPQQWQIRVADNGCGMSLSDLQQAASAHSTSKIRSCSDLWKINSLGFRGEALHSLTTLADLEILSRGANHLEQKTESNGWRVVYGNGGEALRMEATAIAPGTVAVISNLFGNCNARRQGLPSIPQQMRAVQGLIQQTALCHPHVTWQVWQNGREWFAIYPTANIKETLSQFLHRVHPSDLQELKVELNNPDNSSLSLVIGLPDRCHRHRPDWVRIAVNGRIVKSPELEQTIIGAFHKTLPRDRYPVCFLHLCVCPSQINWNRNPAKTEIYLNQLDYWQEQITQSIDKALTVNCSTIKESCHVTRVGKLIKAAEAKSGYNFNRINLEENDNLDKSQLKSHTITKNSPLSTTFPLKAVAQVNKTYIVAEHPGGMWLVEQHIAHERVLYEQLCEHWQLVKCEPAIILYQLSPAQIEQLQRINLEIEPFGEQLWAIRQVPALLQQREDCAEAILELSKGGDLNTAQVAVACRSAIRNGTILNLPQMQQLLDQWQRTRNPRTCPHGRPIYLSLEESSLARYFRRNWVIGKSHGI</sequence>
<dbReference type="InterPro" id="IPR042121">
    <property type="entry name" value="MutL_C_regsub"/>
</dbReference>
<dbReference type="GO" id="GO:0030983">
    <property type="term" value="F:mismatched DNA binding"/>
    <property type="evidence" value="ECO:0007669"/>
    <property type="project" value="InterPro"/>
</dbReference>
<dbReference type="InterPro" id="IPR014790">
    <property type="entry name" value="MutL_C"/>
</dbReference>
<evidence type="ECO:0000313" key="7">
    <source>
        <dbReference type="EMBL" id="MBE9211869.1"/>
    </source>
</evidence>
<dbReference type="CDD" id="cd16926">
    <property type="entry name" value="HATPase_MutL-MLH-PMS-like"/>
    <property type="match status" value="1"/>
</dbReference>
<organism evidence="7 8">
    <name type="scientific">Plectonema cf. radiosum LEGE 06105</name>
    <dbReference type="NCBI Taxonomy" id="945769"/>
    <lineage>
        <taxon>Bacteria</taxon>
        <taxon>Bacillati</taxon>
        <taxon>Cyanobacteriota</taxon>
        <taxon>Cyanophyceae</taxon>
        <taxon>Oscillatoriophycideae</taxon>
        <taxon>Oscillatoriales</taxon>
        <taxon>Microcoleaceae</taxon>
        <taxon>Plectonema</taxon>
    </lineage>
</organism>
<dbReference type="InterPro" id="IPR038973">
    <property type="entry name" value="MutL/Mlh/Pms-like"/>
</dbReference>
<dbReference type="PANTHER" id="PTHR10073:SF12">
    <property type="entry name" value="DNA MISMATCH REPAIR PROTEIN MLH1"/>
    <property type="match status" value="1"/>
</dbReference>
<evidence type="ECO:0000259" key="5">
    <source>
        <dbReference type="SMART" id="SM00853"/>
    </source>
</evidence>
<feature type="domain" description="DNA mismatch repair protein S5" evidence="6">
    <location>
        <begin position="220"/>
        <end position="338"/>
    </location>
</feature>
<keyword evidence="8" id="KW-1185">Reference proteome</keyword>
<evidence type="ECO:0000256" key="1">
    <source>
        <dbReference type="ARBA" id="ARBA00006082"/>
    </source>
</evidence>
<dbReference type="RefSeq" id="WP_193917256.1">
    <property type="nucleotide sequence ID" value="NZ_JADEWL010000008.1"/>
</dbReference>
<dbReference type="FunFam" id="3.30.565.10:FF:000003">
    <property type="entry name" value="DNA mismatch repair endonuclease MutL"/>
    <property type="match status" value="1"/>
</dbReference>
<dbReference type="GO" id="GO:0032300">
    <property type="term" value="C:mismatch repair complex"/>
    <property type="evidence" value="ECO:0007669"/>
    <property type="project" value="InterPro"/>
</dbReference>
<dbReference type="Pfam" id="PF13589">
    <property type="entry name" value="HATPase_c_3"/>
    <property type="match status" value="1"/>
</dbReference>
<dbReference type="SUPFAM" id="SSF54211">
    <property type="entry name" value="Ribosomal protein S5 domain 2-like"/>
    <property type="match status" value="1"/>
</dbReference>
<dbReference type="GO" id="GO:0006298">
    <property type="term" value="P:mismatch repair"/>
    <property type="evidence" value="ECO:0007669"/>
    <property type="project" value="UniProtKB-UniRule"/>
</dbReference>
<dbReference type="InterPro" id="IPR002099">
    <property type="entry name" value="MutL/Mlh/PMS"/>
</dbReference>
<keyword evidence="7" id="KW-0378">Hydrolase</keyword>
<dbReference type="InterPro" id="IPR037198">
    <property type="entry name" value="MutL_C_sf"/>
</dbReference>
<evidence type="ECO:0000313" key="8">
    <source>
        <dbReference type="Proteomes" id="UP000620559"/>
    </source>
</evidence>
<dbReference type="Pfam" id="PF01119">
    <property type="entry name" value="DNA_mis_repair"/>
    <property type="match status" value="1"/>
</dbReference>
<dbReference type="SMART" id="SM00853">
    <property type="entry name" value="MutL_C"/>
    <property type="match status" value="1"/>
</dbReference>
<dbReference type="SMART" id="SM01340">
    <property type="entry name" value="DNA_mis_repair"/>
    <property type="match status" value="1"/>
</dbReference>
<dbReference type="Gene3D" id="3.30.1370.100">
    <property type="entry name" value="MutL, C-terminal domain, regulatory subdomain"/>
    <property type="match status" value="1"/>
</dbReference>
<dbReference type="Gene3D" id="3.30.230.10">
    <property type="match status" value="1"/>
</dbReference>
<dbReference type="EMBL" id="JADEWL010000008">
    <property type="protein sequence ID" value="MBE9211869.1"/>
    <property type="molecule type" value="Genomic_DNA"/>
</dbReference>
<evidence type="ECO:0000259" key="6">
    <source>
        <dbReference type="SMART" id="SM01340"/>
    </source>
</evidence>
<dbReference type="InterPro" id="IPR020568">
    <property type="entry name" value="Ribosomal_Su5_D2-typ_SF"/>
</dbReference>
<name>A0A8J7F3W1_9CYAN</name>
<evidence type="ECO:0000256" key="4">
    <source>
        <dbReference type="HAMAP-Rule" id="MF_00149"/>
    </source>
</evidence>
<dbReference type="InterPro" id="IPR014721">
    <property type="entry name" value="Ribsml_uS5_D2-typ_fold_subgr"/>
</dbReference>
<comment type="caution">
    <text evidence="7">The sequence shown here is derived from an EMBL/GenBank/DDBJ whole genome shotgun (WGS) entry which is preliminary data.</text>
</comment>
<dbReference type="GO" id="GO:0005524">
    <property type="term" value="F:ATP binding"/>
    <property type="evidence" value="ECO:0007669"/>
    <property type="project" value="InterPro"/>
</dbReference>
<gene>
    <name evidence="4 7" type="primary">mutL</name>
    <name evidence="7" type="ORF">IQ247_03895</name>
</gene>
<dbReference type="InterPro" id="IPR042120">
    <property type="entry name" value="MutL_C_dimsub"/>
</dbReference>
<reference evidence="7" key="1">
    <citation type="submission" date="2020-10" db="EMBL/GenBank/DDBJ databases">
        <authorList>
            <person name="Castelo-Branco R."/>
            <person name="Eusebio N."/>
            <person name="Adriana R."/>
            <person name="Vieira A."/>
            <person name="Brugerolle De Fraissinette N."/>
            <person name="Rezende De Castro R."/>
            <person name="Schneider M.P."/>
            <person name="Vasconcelos V."/>
            <person name="Leao P.N."/>
        </authorList>
    </citation>
    <scope>NUCLEOTIDE SEQUENCE</scope>
    <source>
        <strain evidence="7">LEGE 06105</strain>
    </source>
</reference>
<dbReference type="InterPro" id="IPR013507">
    <property type="entry name" value="DNA_mismatch_S5_2-like"/>
</dbReference>
<dbReference type="Proteomes" id="UP000620559">
    <property type="component" value="Unassembled WGS sequence"/>
</dbReference>
<dbReference type="SUPFAM" id="SSF55874">
    <property type="entry name" value="ATPase domain of HSP90 chaperone/DNA topoisomerase II/histidine kinase"/>
    <property type="match status" value="1"/>
</dbReference>
<dbReference type="NCBIfam" id="NF000951">
    <property type="entry name" value="PRK00095.2-1"/>
    <property type="match status" value="1"/>
</dbReference>
<dbReference type="AlphaFoldDB" id="A0A8J7F3W1"/>
<dbReference type="CDD" id="cd00782">
    <property type="entry name" value="MutL_Trans"/>
    <property type="match status" value="1"/>
</dbReference>
<protein>
    <recommendedName>
        <fullName evidence="4">DNA mismatch repair protein MutL</fullName>
    </recommendedName>
</protein>
<dbReference type="SUPFAM" id="SSF118116">
    <property type="entry name" value="DNA mismatch repair protein MutL"/>
    <property type="match status" value="1"/>
</dbReference>
<dbReference type="InterPro" id="IPR020667">
    <property type="entry name" value="DNA_mismatch_repair_MutL"/>
</dbReference>
<dbReference type="InterPro" id="IPR036890">
    <property type="entry name" value="HATPase_C_sf"/>
</dbReference>
<dbReference type="GO" id="GO:0016887">
    <property type="term" value="F:ATP hydrolysis activity"/>
    <property type="evidence" value="ECO:0007669"/>
    <property type="project" value="InterPro"/>
</dbReference>
<feature type="domain" description="MutL C-terminal dimerisation" evidence="5">
    <location>
        <begin position="403"/>
        <end position="525"/>
    </location>
</feature>
<keyword evidence="7" id="KW-0255">Endonuclease</keyword>
<dbReference type="PANTHER" id="PTHR10073">
    <property type="entry name" value="DNA MISMATCH REPAIR PROTEIN MLH, PMS, MUTL"/>
    <property type="match status" value="1"/>
</dbReference>
<dbReference type="GO" id="GO:0004519">
    <property type="term" value="F:endonuclease activity"/>
    <property type="evidence" value="ECO:0007669"/>
    <property type="project" value="UniProtKB-KW"/>
</dbReference>
<keyword evidence="7" id="KW-0540">Nuclease</keyword>
<dbReference type="InterPro" id="IPR014762">
    <property type="entry name" value="DNA_mismatch_repair_CS"/>
</dbReference>
<dbReference type="Gene3D" id="3.30.565.10">
    <property type="entry name" value="Histidine kinase-like ATPase, C-terminal domain"/>
    <property type="match status" value="1"/>
</dbReference>
<evidence type="ECO:0000256" key="2">
    <source>
        <dbReference type="ARBA" id="ARBA00022763"/>
    </source>
</evidence>
<comment type="similarity">
    <text evidence="1 4">Belongs to the DNA mismatch repair MutL/HexB family.</text>
</comment>
<accession>A0A8J7F3W1</accession>
<dbReference type="NCBIfam" id="TIGR00585">
    <property type="entry name" value="mutl"/>
    <property type="match status" value="1"/>
</dbReference>
<dbReference type="PROSITE" id="PS00058">
    <property type="entry name" value="DNA_MISMATCH_REPAIR_1"/>
    <property type="match status" value="1"/>
</dbReference>
<proteinExistence type="inferred from homology"/>
<dbReference type="Gene3D" id="3.30.1540.20">
    <property type="entry name" value="MutL, C-terminal domain, dimerisation subdomain"/>
    <property type="match status" value="1"/>
</dbReference>
<dbReference type="HAMAP" id="MF_00149">
    <property type="entry name" value="DNA_mis_repair"/>
    <property type="match status" value="1"/>
</dbReference>
<keyword evidence="2 4" id="KW-0227">DNA damage</keyword>
<evidence type="ECO:0000256" key="3">
    <source>
        <dbReference type="ARBA" id="ARBA00023204"/>
    </source>
</evidence>